<name>A0A5J4UE76_9EUKA</name>
<dbReference type="EMBL" id="SNRW01016885">
    <property type="protein sequence ID" value="KAA6368898.1"/>
    <property type="molecule type" value="Genomic_DNA"/>
</dbReference>
<organism evidence="2 3">
    <name type="scientific">Streblomastix strix</name>
    <dbReference type="NCBI Taxonomy" id="222440"/>
    <lineage>
        <taxon>Eukaryota</taxon>
        <taxon>Metamonada</taxon>
        <taxon>Preaxostyla</taxon>
        <taxon>Oxymonadida</taxon>
        <taxon>Streblomastigidae</taxon>
        <taxon>Streblomastix</taxon>
    </lineage>
</organism>
<feature type="non-terminal residue" evidence="2">
    <location>
        <position position="311"/>
    </location>
</feature>
<proteinExistence type="predicted"/>
<accession>A0A5J4UE76</accession>
<evidence type="ECO:0000313" key="2">
    <source>
        <dbReference type="EMBL" id="KAA6368898.1"/>
    </source>
</evidence>
<reference evidence="2 3" key="1">
    <citation type="submission" date="2019-03" db="EMBL/GenBank/DDBJ databases">
        <title>Single cell metagenomics reveals metabolic interactions within the superorganism composed of flagellate Streblomastix strix and complex community of Bacteroidetes bacteria on its surface.</title>
        <authorList>
            <person name="Treitli S.C."/>
            <person name="Kolisko M."/>
            <person name="Husnik F."/>
            <person name="Keeling P."/>
            <person name="Hampl V."/>
        </authorList>
    </citation>
    <scope>NUCLEOTIDE SEQUENCE [LARGE SCALE GENOMIC DNA]</scope>
    <source>
        <strain evidence="2">ST1C</strain>
    </source>
</reference>
<dbReference type="Proteomes" id="UP000324800">
    <property type="component" value="Unassembled WGS sequence"/>
</dbReference>
<feature type="region of interest" description="Disordered" evidence="1">
    <location>
        <begin position="169"/>
        <end position="190"/>
    </location>
</feature>
<sequence length="311" mass="33488">MRIRETNLDDYIDEEGIINQEQRGESVGVKENGNAYTAIAYGQRFSILSDFNDVIGIVGGLTGTVSALKNGVDLIQQGYQAVKAAQTVIESGLEITGTAVAAAAAATAGNTAAIVKLNSDIQALKAATAVSGAGKTFKDILDSLFGNDDPSNTSTGLENRVQKFETAKDDHENRLNELEKEEEEEENKFVTTTEENHFIHGQKTWQKGLYVGDYQGNYFGPAEDKNALELSPYNGEIVLAGANGGTMFINSGKSALMGKILPKRYQFNCGDKKTYADILCGGLLSKYVTVDCEYGGTRGAIDLRTHTINTN</sequence>
<gene>
    <name evidence="2" type="ORF">EZS28_035574</name>
</gene>
<evidence type="ECO:0000313" key="3">
    <source>
        <dbReference type="Proteomes" id="UP000324800"/>
    </source>
</evidence>
<protein>
    <submittedName>
        <fullName evidence="2">Uncharacterized protein</fullName>
    </submittedName>
</protein>
<feature type="compositionally biased region" description="Basic and acidic residues" evidence="1">
    <location>
        <begin position="169"/>
        <end position="178"/>
    </location>
</feature>
<comment type="caution">
    <text evidence="2">The sequence shown here is derived from an EMBL/GenBank/DDBJ whole genome shotgun (WGS) entry which is preliminary data.</text>
</comment>
<dbReference type="AlphaFoldDB" id="A0A5J4UE76"/>
<evidence type="ECO:0000256" key="1">
    <source>
        <dbReference type="SAM" id="MobiDB-lite"/>
    </source>
</evidence>